<keyword evidence="2" id="KW-1185">Reference proteome</keyword>
<evidence type="ECO:0000313" key="1">
    <source>
        <dbReference type="EMBL" id="QSO47895.1"/>
    </source>
</evidence>
<dbReference type="KEGG" id="afx:JZ786_02325"/>
<protein>
    <submittedName>
        <fullName evidence="1">Uncharacterized protein</fullName>
    </submittedName>
</protein>
<organism evidence="1 2">
    <name type="scientific">Alicyclobacillus mengziensis</name>
    <dbReference type="NCBI Taxonomy" id="2931921"/>
    <lineage>
        <taxon>Bacteria</taxon>
        <taxon>Bacillati</taxon>
        <taxon>Bacillota</taxon>
        <taxon>Bacilli</taxon>
        <taxon>Bacillales</taxon>
        <taxon>Alicyclobacillaceae</taxon>
        <taxon>Alicyclobacillus</taxon>
    </lineage>
</organism>
<accession>A0A9X7W0B4</accession>
<gene>
    <name evidence="1" type="ORF">JZ786_02325</name>
</gene>
<evidence type="ECO:0000313" key="2">
    <source>
        <dbReference type="Proteomes" id="UP000663505"/>
    </source>
</evidence>
<name>A0A9X7W0B4_9BACL</name>
<dbReference type="RefSeq" id="WP_206657240.1">
    <property type="nucleotide sequence ID" value="NZ_CP071182.1"/>
</dbReference>
<sequence length="93" mass="10426">MLFHVGKVHISKNVLESSITAEDLVSAFAEYINGDWGEISSREEIENDAAIAFGDRIIGRYFSTEGHEFCITTHDGVTQIMTRNEVADLTRTF</sequence>
<dbReference type="EMBL" id="CP071182">
    <property type="protein sequence ID" value="QSO47895.1"/>
    <property type="molecule type" value="Genomic_DNA"/>
</dbReference>
<proteinExistence type="predicted"/>
<dbReference type="AlphaFoldDB" id="A0A9X7W0B4"/>
<reference evidence="1 2" key="1">
    <citation type="submission" date="2021-02" db="EMBL/GenBank/DDBJ databases">
        <title>Alicyclobacillus curvatus sp. nov. and Alicyclobacillus mengziensis sp. nov., two acidophilic bacteria isolated from acid mine drainage.</title>
        <authorList>
            <person name="Huang Y."/>
        </authorList>
    </citation>
    <scope>NUCLEOTIDE SEQUENCE [LARGE SCALE GENOMIC DNA]</scope>
    <source>
        <strain evidence="1 2">S30H14</strain>
    </source>
</reference>
<dbReference type="Proteomes" id="UP000663505">
    <property type="component" value="Chromosome"/>
</dbReference>